<evidence type="ECO:0000256" key="1">
    <source>
        <dbReference type="SAM" id="Phobius"/>
    </source>
</evidence>
<keyword evidence="1" id="KW-0812">Transmembrane</keyword>
<name>A0A0F9SS52_9ZZZZ</name>
<dbReference type="AlphaFoldDB" id="A0A0F9SS52"/>
<keyword evidence="1" id="KW-0472">Membrane</keyword>
<organism evidence="3">
    <name type="scientific">marine sediment metagenome</name>
    <dbReference type="NCBI Taxonomy" id="412755"/>
    <lineage>
        <taxon>unclassified sequences</taxon>
        <taxon>metagenomes</taxon>
        <taxon>ecological metagenomes</taxon>
    </lineage>
</organism>
<feature type="domain" description="DUF5658" evidence="2">
    <location>
        <begin position="15"/>
        <end position="94"/>
    </location>
</feature>
<feature type="transmembrane region" description="Helical" evidence="1">
    <location>
        <begin position="52"/>
        <end position="69"/>
    </location>
</feature>
<sequence length="103" mass="11565">MMGQFSTIEIATAAVFLLLQIADVWTTMQTLKTGATEANPAMAWIMARTGKAWPFVKMALALGGAYLLWVEDLLWAIWLLCAIYTIVVISNWTILKDRWSRGL</sequence>
<dbReference type="InterPro" id="IPR043717">
    <property type="entry name" value="DUF5658"/>
</dbReference>
<comment type="caution">
    <text evidence="3">The sequence shown here is derived from an EMBL/GenBank/DDBJ whole genome shotgun (WGS) entry which is preliminary data.</text>
</comment>
<evidence type="ECO:0000259" key="2">
    <source>
        <dbReference type="Pfam" id="PF18902"/>
    </source>
</evidence>
<keyword evidence="1" id="KW-1133">Transmembrane helix</keyword>
<gene>
    <name evidence="3" type="ORF">LCGC14_0437990</name>
</gene>
<dbReference type="Pfam" id="PF18902">
    <property type="entry name" value="DUF5658"/>
    <property type="match status" value="1"/>
</dbReference>
<evidence type="ECO:0000313" key="3">
    <source>
        <dbReference type="EMBL" id="KKN69699.1"/>
    </source>
</evidence>
<accession>A0A0F9SS52</accession>
<reference evidence="3" key="1">
    <citation type="journal article" date="2015" name="Nature">
        <title>Complex archaea that bridge the gap between prokaryotes and eukaryotes.</title>
        <authorList>
            <person name="Spang A."/>
            <person name="Saw J.H."/>
            <person name="Jorgensen S.L."/>
            <person name="Zaremba-Niedzwiedzka K."/>
            <person name="Martijn J."/>
            <person name="Lind A.E."/>
            <person name="van Eijk R."/>
            <person name="Schleper C."/>
            <person name="Guy L."/>
            <person name="Ettema T.J."/>
        </authorList>
    </citation>
    <scope>NUCLEOTIDE SEQUENCE</scope>
</reference>
<feature type="transmembrane region" description="Helical" evidence="1">
    <location>
        <begin position="75"/>
        <end position="95"/>
    </location>
</feature>
<proteinExistence type="predicted"/>
<dbReference type="EMBL" id="LAZR01000420">
    <property type="protein sequence ID" value="KKN69699.1"/>
    <property type="molecule type" value="Genomic_DNA"/>
</dbReference>
<protein>
    <recommendedName>
        <fullName evidence="2">DUF5658 domain-containing protein</fullName>
    </recommendedName>
</protein>